<dbReference type="AlphaFoldDB" id="A0A4U0F8Z7"/>
<dbReference type="OrthoDB" id="2988890at2"/>
<reference evidence="1 2" key="1">
    <citation type="submission" date="2019-04" db="EMBL/GenBank/DDBJ databases">
        <title>Cohnella sp. nov., isolated from soil.</title>
        <authorList>
            <person name="Kim W."/>
        </authorList>
    </citation>
    <scope>NUCLEOTIDE SEQUENCE [LARGE SCALE GENOMIC DNA]</scope>
    <source>
        <strain evidence="1 2">CAU 1483</strain>
    </source>
</reference>
<proteinExistence type="predicted"/>
<evidence type="ECO:0008006" key="3">
    <source>
        <dbReference type="Google" id="ProtNLM"/>
    </source>
</evidence>
<comment type="caution">
    <text evidence="1">The sequence shown here is derived from an EMBL/GenBank/DDBJ whole genome shotgun (WGS) entry which is preliminary data.</text>
</comment>
<dbReference type="Gene3D" id="3.30.310.100">
    <property type="entry name" value="YugN-like"/>
    <property type="match status" value="1"/>
</dbReference>
<keyword evidence="2" id="KW-1185">Reference proteome</keyword>
<protein>
    <recommendedName>
        <fullName evidence="3">YugN-like family protein</fullName>
    </recommendedName>
</protein>
<evidence type="ECO:0000313" key="2">
    <source>
        <dbReference type="Proteomes" id="UP000309673"/>
    </source>
</evidence>
<organism evidence="1 2">
    <name type="scientific">Cohnella pontilimi</name>
    <dbReference type="NCBI Taxonomy" id="2564100"/>
    <lineage>
        <taxon>Bacteria</taxon>
        <taxon>Bacillati</taxon>
        <taxon>Bacillota</taxon>
        <taxon>Bacilli</taxon>
        <taxon>Bacillales</taxon>
        <taxon>Paenibacillaceae</taxon>
        <taxon>Cohnella</taxon>
    </lineage>
</organism>
<dbReference type="SUPFAM" id="SSF160755">
    <property type="entry name" value="YugN-like"/>
    <property type="match status" value="1"/>
</dbReference>
<evidence type="ECO:0000313" key="1">
    <source>
        <dbReference type="EMBL" id="TJY41040.1"/>
    </source>
</evidence>
<accession>A0A4U0F8Z7</accession>
<dbReference type="Proteomes" id="UP000309673">
    <property type="component" value="Unassembled WGS sequence"/>
</dbReference>
<dbReference type="Pfam" id="PF08868">
    <property type="entry name" value="YugN"/>
    <property type="match status" value="1"/>
</dbReference>
<gene>
    <name evidence="1" type="ORF">E5161_15145</name>
</gene>
<name>A0A4U0F8Z7_9BACL</name>
<dbReference type="EMBL" id="SUPK01000007">
    <property type="protein sequence ID" value="TJY41040.1"/>
    <property type="molecule type" value="Genomic_DNA"/>
</dbReference>
<dbReference type="InterPro" id="IPR014967">
    <property type="entry name" value="Uncharacterised_YugN-like"/>
</dbReference>
<dbReference type="InterPro" id="IPR036491">
    <property type="entry name" value="YugN-like_sf"/>
</dbReference>
<sequence>MYPISSSLTSQEQEFDKVRSAIASLGFTLSGNWDYDSGSFDSALDEAQKVWLRLPFDVTTGHVDSEADETDAKIRFGRPFVLKHVYNEGLDREAQPRTFGAMLDQFTDPVNADADIEPEWIDKAKQRLHEIEQIYPK</sequence>
<dbReference type="RefSeq" id="WP_136778668.1">
    <property type="nucleotide sequence ID" value="NZ_SUPK01000007.1"/>
</dbReference>